<comment type="caution">
    <text evidence="1">The sequence shown here is derived from an EMBL/GenBank/DDBJ whole genome shotgun (WGS) entry which is preliminary data.</text>
</comment>
<gene>
    <name evidence="1" type="ORF">DHETER_LOCUS14558</name>
</gene>
<name>A0ACA9QIA8_9GLOM</name>
<feature type="non-terminal residue" evidence="1">
    <location>
        <position position="1"/>
    </location>
</feature>
<accession>A0ACA9QIA8</accession>
<organism evidence="1 2">
    <name type="scientific">Dentiscutata heterogama</name>
    <dbReference type="NCBI Taxonomy" id="1316150"/>
    <lineage>
        <taxon>Eukaryota</taxon>
        <taxon>Fungi</taxon>
        <taxon>Fungi incertae sedis</taxon>
        <taxon>Mucoromycota</taxon>
        <taxon>Glomeromycotina</taxon>
        <taxon>Glomeromycetes</taxon>
        <taxon>Diversisporales</taxon>
        <taxon>Gigasporaceae</taxon>
        <taxon>Dentiscutata</taxon>
    </lineage>
</organism>
<dbReference type="Proteomes" id="UP000789702">
    <property type="component" value="Unassembled WGS sequence"/>
</dbReference>
<evidence type="ECO:0000313" key="2">
    <source>
        <dbReference type="Proteomes" id="UP000789702"/>
    </source>
</evidence>
<protein>
    <submittedName>
        <fullName evidence="1">6999_t:CDS:1</fullName>
    </submittedName>
</protein>
<reference evidence="1" key="1">
    <citation type="submission" date="2021-06" db="EMBL/GenBank/DDBJ databases">
        <authorList>
            <person name="Kallberg Y."/>
            <person name="Tangrot J."/>
            <person name="Rosling A."/>
        </authorList>
    </citation>
    <scope>NUCLEOTIDE SEQUENCE</scope>
    <source>
        <strain evidence="1">IL203A</strain>
    </source>
</reference>
<keyword evidence="2" id="KW-1185">Reference proteome</keyword>
<dbReference type="EMBL" id="CAJVPU010045464">
    <property type="protein sequence ID" value="CAG8749622.1"/>
    <property type="molecule type" value="Genomic_DNA"/>
</dbReference>
<evidence type="ECO:0000313" key="1">
    <source>
        <dbReference type="EMBL" id="CAG8749622.1"/>
    </source>
</evidence>
<sequence length="56" mass="6645">KELIERAAEMGWKVRKSKMYCPVAKIVKYIENYWNNMNWDDLSLEDDKSRASSESS</sequence>
<proteinExistence type="predicted"/>